<dbReference type="Gene3D" id="1.20.1250.20">
    <property type="entry name" value="MFS general substrate transporter like domains"/>
    <property type="match status" value="2"/>
</dbReference>
<dbReference type="PANTHER" id="PTHR23526">
    <property type="entry name" value="INTEGRAL MEMBRANE TRANSPORT PROTEIN-RELATED"/>
    <property type="match status" value="1"/>
</dbReference>
<evidence type="ECO:0000256" key="1">
    <source>
        <dbReference type="ARBA" id="ARBA00004651"/>
    </source>
</evidence>
<evidence type="ECO:0000256" key="3">
    <source>
        <dbReference type="ARBA" id="ARBA00022989"/>
    </source>
</evidence>
<dbReference type="GO" id="GO:0005886">
    <property type="term" value="C:plasma membrane"/>
    <property type="evidence" value="ECO:0007669"/>
    <property type="project" value="UniProtKB-SubCell"/>
</dbReference>
<evidence type="ECO:0000256" key="4">
    <source>
        <dbReference type="ARBA" id="ARBA00023136"/>
    </source>
</evidence>
<feature type="transmembrane region" description="Helical" evidence="5">
    <location>
        <begin position="224"/>
        <end position="246"/>
    </location>
</feature>
<dbReference type="InterPro" id="IPR011701">
    <property type="entry name" value="MFS"/>
</dbReference>
<dbReference type="PROSITE" id="PS50850">
    <property type="entry name" value="MFS"/>
    <property type="match status" value="1"/>
</dbReference>
<dbReference type="EMBL" id="JACHWU010000001">
    <property type="protein sequence ID" value="MBB3049208.1"/>
    <property type="molecule type" value="Genomic_DNA"/>
</dbReference>
<dbReference type="GO" id="GO:0022857">
    <property type="term" value="F:transmembrane transporter activity"/>
    <property type="evidence" value="ECO:0007669"/>
    <property type="project" value="InterPro"/>
</dbReference>
<organism evidence="7 8">
    <name type="scientific">Prauserella isguenensis</name>
    <dbReference type="NCBI Taxonomy" id="1470180"/>
    <lineage>
        <taxon>Bacteria</taxon>
        <taxon>Bacillati</taxon>
        <taxon>Actinomycetota</taxon>
        <taxon>Actinomycetes</taxon>
        <taxon>Pseudonocardiales</taxon>
        <taxon>Pseudonocardiaceae</taxon>
        <taxon>Prauserella</taxon>
    </lineage>
</organism>
<feature type="transmembrane region" description="Helical" evidence="5">
    <location>
        <begin position="252"/>
        <end position="274"/>
    </location>
</feature>
<dbReference type="AlphaFoldDB" id="A0A839RU30"/>
<feature type="transmembrane region" description="Helical" evidence="5">
    <location>
        <begin position="177"/>
        <end position="203"/>
    </location>
</feature>
<keyword evidence="3 5" id="KW-1133">Transmembrane helix</keyword>
<feature type="domain" description="Major facilitator superfamily (MFS) profile" evidence="6">
    <location>
        <begin position="221"/>
        <end position="400"/>
    </location>
</feature>
<dbReference type="PANTHER" id="PTHR23526:SF4">
    <property type="entry name" value="INTEGRAL MEMBRANE TRANSPORT PROTEIN"/>
    <property type="match status" value="1"/>
</dbReference>
<dbReference type="InterPro" id="IPR036259">
    <property type="entry name" value="MFS_trans_sf"/>
</dbReference>
<evidence type="ECO:0000256" key="5">
    <source>
        <dbReference type="SAM" id="Phobius"/>
    </source>
</evidence>
<feature type="transmembrane region" description="Helical" evidence="5">
    <location>
        <begin position="81"/>
        <end position="100"/>
    </location>
</feature>
<proteinExistence type="predicted"/>
<dbReference type="InterPro" id="IPR052528">
    <property type="entry name" value="Sugar_transport-like"/>
</dbReference>
<name>A0A839RU30_9PSEU</name>
<evidence type="ECO:0000259" key="6">
    <source>
        <dbReference type="PROSITE" id="PS50850"/>
    </source>
</evidence>
<comment type="subcellular location">
    <subcellularLocation>
        <location evidence="1">Cell membrane</location>
        <topology evidence="1">Multi-pass membrane protein</topology>
    </subcellularLocation>
</comment>
<dbReference type="SUPFAM" id="SSF103473">
    <property type="entry name" value="MFS general substrate transporter"/>
    <property type="match status" value="1"/>
</dbReference>
<feature type="transmembrane region" description="Helical" evidence="5">
    <location>
        <begin position="358"/>
        <end position="384"/>
    </location>
</feature>
<protein>
    <submittedName>
        <fullName evidence="7">MFS family permease</fullName>
    </submittedName>
</protein>
<evidence type="ECO:0000256" key="2">
    <source>
        <dbReference type="ARBA" id="ARBA00022692"/>
    </source>
</evidence>
<feature type="transmembrane region" description="Helical" evidence="5">
    <location>
        <begin position="311"/>
        <end position="337"/>
    </location>
</feature>
<feature type="transmembrane region" description="Helical" evidence="5">
    <location>
        <begin position="44"/>
        <end position="69"/>
    </location>
</feature>
<keyword evidence="8" id="KW-1185">Reference proteome</keyword>
<sequence length="400" mass="40852">MSGAESSRPGRTTRWYPHLWAGTLLTQAAYNAARMLVSYRVLELGGHGVALGVITALFSLLPLIVAVPVGRAVDNGHPAGMLRAGVFLTVGALLVIAVSGDLVVLAIGNVLLGFAQILVTVAGQGFIPLLSASDQLDRRFAGWALATSIGQTAGLPVAGLVTSAGSGPGGVATTPGLLALAGLAVLAVPSTLLMPVVGSAAARAGQHGEAQSVPTMLRTPGMRAAMFSSLVVLTSMDVLAAFLPVLGHQHGFGVLTVTVLLMMRTGAAIVSRSFLPALLRKVHRRWMLLAATLCSAVPMALIPVVPHPVVIGGFLVIVGFLWGVGQPLTMSWVVSLVTERSRASALSLRLTGNRLGQVLVPLGAGAIAGVAGVGGVFLVTAVLLGTSGGLTWRAVRKKLV</sequence>
<evidence type="ECO:0000313" key="8">
    <source>
        <dbReference type="Proteomes" id="UP000550714"/>
    </source>
</evidence>
<keyword evidence="4 5" id="KW-0472">Membrane</keyword>
<comment type="caution">
    <text evidence="7">The sequence shown here is derived from an EMBL/GenBank/DDBJ whole genome shotgun (WGS) entry which is preliminary data.</text>
</comment>
<dbReference type="Proteomes" id="UP000550714">
    <property type="component" value="Unassembled WGS sequence"/>
</dbReference>
<feature type="transmembrane region" description="Helical" evidence="5">
    <location>
        <begin position="142"/>
        <end position="165"/>
    </location>
</feature>
<dbReference type="RefSeq" id="WP_221218923.1">
    <property type="nucleotide sequence ID" value="NZ_JACHWU010000001.1"/>
</dbReference>
<gene>
    <name evidence="7" type="ORF">FHS23_000203</name>
</gene>
<reference evidence="7 8" key="1">
    <citation type="submission" date="2020-08" db="EMBL/GenBank/DDBJ databases">
        <title>Genomic Encyclopedia of Type Strains, Phase III (KMG-III): the genomes of soil and plant-associated and newly described type strains.</title>
        <authorList>
            <person name="Whitman W."/>
        </authorList>
    </citation>
    <scope>NUCLEOTIDE SEQUENCE [LARGE SCALE GENOMIC DNA]</scope>
    <source>
        <strain evidence="7 8">CECT 8577</strain>
    </source>
</reference>
<feature type="transmembrane region" description="Helical" evidence="5">
    <location>
        <begin position="286"/>
        <end position="305"/>
    </location>
</feature>
<dbReference type="InterPro" id="IPR020846">
    <property type="entry name" value="MFS_dom"/>
</dbReference>
<keyword evidence="2 5" id="KW-0812">Transmembrane</keyword>
<accession>A0A839RU30</accession>
<feature type="transmembrane region" description="Helical" evidence="5">
    <location>
        <begin position="106"/>
        <end position="130"/>
    </location>
</feature>
<evidence type="ECO:0000313" key="7">
    <source>
        <dbReference type="EMBL" id="MBB3049208.1"/>
    </source>
</evidence>
<dbReference type="Pfam" id="PF07690">
    <property type="entry name" value="MFS_1"/>
    <property type="match status" value="1"/>
</dbReference>